<dbReference type="Proteomes" id="UP000036458">
    <property type="component" value="Chromosome"/>
</dbReference>
<dbReference type="Gene3D" id="3.40.50.620">
    <property type="entry name" value="HUPs"/>
    <property type="match status" value="1"/>
</dbReference>
<keyword evidence="3" id="KW-1185">Reference proteome</keyword>
<evidence type="ECO:0000313" key="2">
    <source>
        <dbReference type="EMBL" id="AKQ44733.1"/>
    </source>
</evidence>
<dbReference type="PANTHER" id="PTHR30336:SF20">
    <property type="entry name" value="DUF218 DOMAIN-CONTAINING PROTEIN"/>
    <property type="match status" value="1"/>
</dbReference>
<dbReference type="InterPro" id="IPR014729">
    <property type="entry name" value="Rossmann-like_a/b/a_fold"/>
</dbReference>
<dbReference type="EMBL" id="CP010777">
    <property type="protein sequence ID" value="AKQ44733.1"/>
    <property type="molecule type" value="Genomic_DNA"/>
</dbReference>
<organism evidence="2 3">
    <name type="scientific">Rufibacter radiotolerans</name>
    <dbReference type="NCBI Taxonomy" id="1379910"/>
    <lineage>
        <taxon>Bacteria</taxon>
        <taxon>Pseudomonadati</taxon>
        <taxon>Bacteroidota</taxon>
        <taxon>Cytophagia</taxon>
        <taxon>Cytophagales</taxon>
        <taxon>Hymenobacteraceae</taxon>
        <taxon>Rufibacter</taxon>
    </lineage>
</organism>
<protein>
    <recommendedName>
        <fullName evidence="1">DUF218 domain-containing protein</fullName>
    </recommendedName>
</protein>
<dbReference type="KEGG" id="ruf:TH63_02400"/>
<evidence type="ECO:0000259" key="1">
    <source>
        <dbReference type="Pfam" id="PF02698"/>
    </source>
</evidence>
<dbReference type="InterPro" id="IPR003848">
    <property type="entry name" value="DUF218"/>
</dbReference>
<proteinExistence type="predicted"/>
<gene>
    <name evidence="2" type="ORF">TH63_02400</name>
</gene>
<sequence>MILDQETIELSRRIWAYHQLHHNLHPADAILVLGSHDTRVAERGAELWLQGYAPWLVFSGGFGRLTEGNFAEAEAEIFAKIAQDRGVPLTQILIENQSSNTGENITYSYQLLQERNVPLQSLILVQKPYMERRTYATFLKQWPGPEVEIMVTSPQLSLVNYCNEEIPMEQVIHIMLGDLQRIKLYPALGFQAYQEIPADVWDAFEQLKQKGFTDHLLPEEG</sequence>
<dbReference type="Pfam" id="PF02698">
    <property type="entry name" value="DUF218"/>
    <property type="match status" value="1"/>
</dbReference>
<dbReference type="OrthoDB" id="9782395at2"/>
<evidence type="ECO:0000313" key="3">
    <source>
        <dbReference type="Proteomes" id="UP000036458"/>
    </source>
</evidence>
<dbReference type="InterPro" id="IPR051599">
    <property type="entry name" value="Cell_Envelope_Assoc"/>
</dbReference>
<dbReference type="PANTHER" id="PTHR30336">
    <property type="entry name" value="INNER MEMBRANE PROTEIN, PROBABLE PERMEASE"/>
    <property type="match status" value="1"/>
</dbReference>
<dbReference type="GO" id="GO:0005886">
    <property type="term" value="C:plasma membrane"/>
    <property type="evidence" value="ECO:0007669"/>
    <property type="project" value="TreeGrafter"/>
</dbReference>
<dbReference type="CDD" id="cd06259">
    <property type="entry name" value="YdcF-like"/>
    <property type="match status" value="1"/>
</dbReference>
<dbReference type="PATRIC" id="fig|1379910.4.peg.515"/>
<dbReference type="AlphaFoldDB" id="A0A0H4VHF3"/>
<dbReference type="RefSeq" id="WP_156180766.1">
    <property type="nucleotide sequence ID" value="NZ_CP010777.1"/>
</dbReference>
<feature type="domain" description="DUF218" evidence="1">
    <location>
        <begin position="28"/>
        <end position="144"/>
    </location>
</feature>
<name>A0A0H4VHF3_9BACT</name>
<accession>A0A0H4VHF3</accession>
<reference evidence="2 3" key="1">
    <citation type="submission" date="2015-01" db="EMBL/GenBank/DDBJ databases">
        <title>Rufibacter sp./DG31D/ whole genome sequencing.</title>
        <authorList>
            <person name="Kim M.K."/>
            <person name="Srinivasan S."/>
            <person name="Lee J.-J."/>
        </authorList>
    </citation>
    <scope>NUCLEOTIDE SEQUENCE [LARGE SCALE GENOMIC DNA]</scope>
    <source>
        <strain evidence="2 3">DG31D</strain>
    </source>
</reference>
<dbReference type="FunFam" id="3.40.50.620:FF:000280">
    <property type="entry name" value="DUF218 domain"/>
    <property type="match status" value="1"/>
</dbReference>
<dbReference type="STRING" id="1379910.TH63_02400"/>